<dbReference type="PROSITE" id="PS51132">
    <property type="entry name" value="OLF"/>
    <property type="match status" value="1"/>
</dbReference>
<dbReference type="Pfam" id="PF02191">
    <property type="entry name" value="OLF"/>
    <property type="match status" value="1"/>
</dbReference>
<dbReference type="InterPro" id="IPR003112">
    <property type="entry name" value="Olfac-like_dom"/>
</dbReference>
<name>A0AA47N1H4_MERPO</name>
<accession>A0AA47N1H4</accession>
<sequence length="591" mass="66455">MGSMRALVQVSLKADVGILSLHRLRGVKDFQLLQLSFHVLQLRDIEALYLLRRAEVKPGVGVVELVQELLDLCHVVLDDLQGDGPVQLPIVLLLQIGHLCHQPGKAPLQGRQQSVELLDLTMPTSVAPVMAPTVFLLLLLACAGASQVQLVPGQQRGETCVCPINITTWTFPTLRYEAVQQLVESCQDSINMQNDQMNVSSKRLPKMQALLRSLEVRLEPYNYMENQGLHTVKWLQTLGQEMKKLETDIGNLHHETGDTDTHALFQEATKLREDVEKMYVYDSLKIVAVKEQMRYLKNRAESCRSIPKDFRGTHSSCLKGLITNISSPVVTKISPYGKSYTSGSWGKQAQQNSPKYGHSYWVQPLVSTNAWGNTLRLYSSYENFIASANHEEVTFAPSYSSTNANEGPSTVLYGDGLYYHCYNSADICRYDLTTKTMARITLPGNGFGFNNKFPYCYYSCHPYSDIDLEADETGLWAIYVALGSHGNMVVSRLEWDGNALNITQTWETRMFKKAVTNAFMTCGVLYATRYGDDSYEEVFYAFDTATGREDHSLVLPLEKVSKGVASLSYNPQDNQIYMYNDGYLLAYQAMF</sequence>
<dbReference type="AlphaFoldDB" id="A0AA47N1H4"/>
<comment type="caution">
    <text evidence="5">The sequence shown here is derived from an EMBL/GenBank/DDBJ whole genome shotgun (WGS) entry which is preliminary data.</text>
</comment>
<dbReference type="Proteomes" id="UP001174136">
    <property type="component" value="Unassembled WGS sequence"/>
</dbReference>
<evidence type="ECO:0000256" key="2">
    <source>
        <dbReference type="ARBA" id="ARBA00022525"/>
    </source>
</evidence>
<dbReference type="GO" id="GO:0007165">
    <property type="term" value="P:signal transduction"/>
    <property type="evidence" value="ECO:0007669"/>
    <property type="project" value="TreeGrafter"/>
</dbReference>
<dbReference type="PANTHER" id="PTHR23192:SF31">
    <property type="entry name" value="OLFACTOMEDIN-4-LIKE"/>
    <property type="match status" value="1"/>
</dbReference>
<comment type="caution">
    <text evidence="3">Lacks conserved residue(s) required for the propagation of feature annotation.</text>
</comment>
<dbReference type="SMART" id="SM00284">
    <property type="entry name" value="OLF"/>
    <property type="match status" value="1"/>
</dbReference>
<gene>
    <name evidence="5" type="primary">Olfm4_0</name>
    <name evidence="5" type="ORF">N1851_008406</name>
</gene>
<evidence type="ECO:0000313" key="6">
    <source>
        <dbReference type="Proteomes" id="UP001174136"/>
    </source>
</evidence>
<dbReference type="PANTHER" id="PTHR23192">
    <property type="entry name" value="OLFACTOMEDIN-RELATED"/>
    <property type="match status" value="1"/>
</dbReference>
<evidence type="ECO:0000259" key="4">
    <source>
        <dbReference type="PROSITE" id="PS51132"/>
    </source>
</evidence>
<dbReference type="InterPro" id="IPR050605">
    <property type="entry name" value="Olfactomedin-like_domain"/>
</dbReference>
<feature type="domain" description="Olfactomedin-like" evidence="4">
    <location>
        <begin position="316"/>
        <end position="591"/>
    </location>
</feature>
<reference evidence="5" key="1">
    <citation type="journal article" date="2023" name="Front. Mar. Sci.">
        <title>A new Merluccius polli reference genome to investigate the effects of global change in West African waters.</title>
        <authorList>
            <person name="Mateo J.L."/>
            <person name="Blanco-Fernandez C."/>
            <person name="Garcia-Vazquez E."/>
            <person name="Machado-Schiaffino G."/>
        </authorList>
    </citation>
    <scope>NUCLEOTIDE SEQUENCE</scope>
    <source>
        <strain evidence="5">C29</strain>
        <tissue evidence="5">Fin</tissue>
    </source>
</reference>
<organism evidence="5 6">
    <name type="scientific">Merluccius polli</name>
    <name type="common">Benguela hake</name>
    <name type="synonym">Merluccius cadenati</name>
    <dbReference type="NCBI Taxonomy" id="89951"/>
    <lineage>
        <taxon>Eukaryota</taxon>
        <taxon>Metazoa</taxon>
        <taxon>Chordata</taxon>
        <taxon>Craniata</taxon>
        <taxon>Vertebrata</taxon>
        <taxon>Euteleostomi</taxon>
        <taxon>Actinopterygii</taxon>
        <taxon>Neopterygii</taxon>
        <taxon>Teleostei</taxon>
        <taxon>Neoteleostei</taxon>
        <taxon>Acanthomorphata</taxon>
        <taxon>Zeiogadaria</taxon>
        <taxon>Gadariae</taxon>
        <taxon>Gadiformes</taxon>
        <taxon>Gadoidei</taxon>
        <taxon>Merlucciidae</taxon>
        <taxon>Merluccius</taxon>
    </lineage>
</organism>
<dbReference type="GO" id="GO:0005615">
    <property type="term" value="C:extracellular space"/>
    <property type="evidence" value="ECO:0007669"/>
    <property type="project" value="TreeGrafter"/>
</dbReference>
<protein>
    <submittedName>
        <fullName evidence="5">Olfactomedin-4</fullName>
    </submittedName>
</protein>
<evidence type="ECO:0000256" key="1">
    <source>
        <dbReference type="ARBA" id="ARBA00004613"/>
    </source>
</evidence>
<keyword evidence="2" id="KW-0964">Secreted</keyword>
<dbReference type="EMBL" id="JAOPHQ010001475">
    <property type="protein sequence ID" value="KAK0150494.1"/>
    <property type="molecule type" value="Genomic_DNA"/>
</dbReference>
<keyword evidence="6" id="KW-1185">Reference proteome</keyword>
<proteinExistence type="predicted"/>
<comment type="subcellular location">
    <subcellularLocation>
        <location evidence="1">Secreted</location>
    </subcellularLocation>
</comment>
<evidence type="ECO:0000313" key="5">
    <source>
        <dbReference type="EMBL" id="KAK0150494.1"/>
    </source>
</evidence>
<evidence type="ECO:0000256" key="3">
    <source>
        <dbReference type="PROSITE-ProRule" id="PRU00446"/>
    </source>
</evidence>